<evidence type="ECO:0000313" key="4">
    <source>
        <dbReference type="EMBL" id="TKR65461.1"/>
    </source>
</evidence>
<protein>
    <recommendedName>
        <fullName evidence="6">C-type lectin domain-containing protein</fullName>
    </recommendedName>
</protein>
<organism evidence="4 5">
    <name type="scientific">Steinernema carpocapsae</name>
    <name type="common">Entomopathogenic nematode</name>
    <dbReference type="NCBI Taxonomy" id="34508"/>
    <lineage>
        <taxon>Eukaryota</taxon>
        <taxon>Metazoa</taxon>
        <taxon>Ecdysozoa</taxon>
        <taxon>Nematoda</taxon>
        <taxon>Chromadorea</taxon>
        <taxon>Rhabditida</taxon>
        <taxon>Tylenchina</taxon>
        <taxon>Panagrolaimomorpha</taxon>
        <taxon>Strongyloidoidea</taxon>
        <taxon>Steinernematidae</taxon>
        <taxon>Steinernema</taxon>
    </lineage>
</organism>
<dbReference type="Proteomes" id="UP000298663">
    <property type="component" value="Unassembled WGS sequence"/>
</dbReference>
<sequence length="451" mass="50014">MNSRFAFFLVAVFASTVSAENKARKCSQELERFSVMVATGRGENHHLVYNGAPLDLHAVLESEYLSSNLTNKNARFFLGYGDQVFAITYCHSRVLNYSGEDWKLNVISSPDFSFIDNIAHAYNHSNYANTLLTKQAGRLSLENKLFSPDQFAFYNDTLFYEGREWMKWMSNFVKVDDGKQKWEWSPGGVVDPVDGKFYAQDTKNELEEKLLAVVDGQKVKRRQCFQTSERPAINGTEEIGLDAPRNFFCFYFNDCEIAFGSAAVFYDILVIPKDPIKMKPTTPSPASTTPSTSTLSSFIISSSEATTSTPVENSSPLNGSDTTPKTAAPSKFLPVSNFQAVEEKSSLWIPIICVELVALAIIIVVLGILSCIAFHIHNDLSIVILETGESALESGTEASSKANVKPKKVCPERVSINEVKEYPVTPSSTTSSNEKEKNKLKKPSSKSKKAQ</sequence>
<keyword evidence="3" id="KW-0732">Signal</keyword>
<evidence type="ECO:0000256" key="3">
    <source>
        <dbReference type="SAM" id="SignalP"/>
    </source>
</evidence>
<comment type="caution">
    <text evidence="4">The sequence shown here is derived from an EMBL/GenBank/DDBJ whole genome shotgun (WGS) entry which is preliminary data.</text>
</comment>
<feature type="transmembrane region" description="Helical" evidence="2">
    <location>
        <begin position="347"/>
        <end position="374"/>
    </location>
</feature>
<evidence type="ECO:0008006" key="6">
    <source>
        <dbReference type="Google" id="ProtNLM"/>
    </source>
</evidence>
<feature type="region of interest" description="Disordered" evidence="1">
    <location>
        <begin position="420"/>
        <end position="451"/>
    </location>
</feature>
<keyword evidence="5" id="KW-1185">Reference proteome</keyword>
<keyword evidence="2" id="KW-0472">Membrane</keyword>
<keyword evidence="2" id="KW-0812">Transmembrane</keyword>
<feature type="chain" id="PRO_5020907108" description="C-type lectin domain-containing protein" evidence="3">
    <location>
        <begin position="20"/>
        <end position="451"/>
    </location>
</feature>
<reference evidence="4 5" key="2">
    <citation type="journal article" date="2019" name="G3 (Bethesda)">
        <title>Hybrid Assembly of the Genome of the Entomopathogenic Nematode Steinernema carpocapsae Identifies the X-Chromosome.</title>
        <authorList>
            <person name="Serra L."/>
            <person name="Macchietto M."/>
            <person name="Macias-Munoz A."/>
            <person name="McGill C.J."/>
            <person name="Rodriguez I.M."/>
            <person name="Rodriguez B."/>
            <person name="Murad R."/>
            <person name="Mortazavi A."/>
        </authorList>
    </citation>
    <scope>NUCLEOTIDE SEQUENCE [LARGE SCALE GENOMIC DNA]</scope>
    <source>
        <strain evidence="4 5">ALL</strain>
    </source>
</reference>
<gene>
    <name evidence="4" type="ORF">L596_025865</name>
</gene>
<keyword evidence="2" id="KW-1133">Transmembrane helix</keyword>
<name>A0A4U5M910_STECR</name>
<evidence type="ECO:0000256" key="2">
    <source>
        <dbReference type="SAM" id="Phobius"/>
    </source>
</evidence>
<feature type="compositionally biased region" description="Polar residues" evidence="1">
    <location>
        <begin position="311"/>
        <end position="325"/>
    </location>
</feature>
<evidence type="ECO:0000313" key="5">
    <source>
        <dbReference type="Proteomes" id="UP000298663"/>
    </source>
</evidence>
<dbReference type="EMBL" id="AZBU02000009">
    <property type="protein sequence ID" value="TKR65461.1"/>
    <property type="molecule type" value="Genomic_DNA"/>
</dbReference>
<dbReference type="AlphaFoldDB" id="A0A4U5M910"/>
<feature type="compositionally biased region" description="Basic residues" evidence="1">
    <location>
        <begin position="438"/>
        <end position="451"/>
    </location>
</feature>
<feature type="region of interest" description="Disordered" evidence="1">
    <location>
        <begin position="304"/>
        <end position="325"/>
    </location>
</feature>
<proteinExistence type="predicted"/>
<evidence type="ECO:0000256" key="1">
    <source>
        <dbReference type="SAM" id="MobiDB-lite"/>
    </source>
</evidence>
<accession>A0A4U5M910</accession>
<reference evidence="4 5" key="1">
    <citation type="journal article" date="2015" name="Genome Biol.">
        <title>Comparative genomics of Steinernema reveals deeply conserved gene regulatory networks.</title>
        <authorList>
            <person name="Dillman A.R."/>
            <person name="Macchietto M."/>
            <person name="Porter C.F."/>
            <person name="Rogers A."/>
            <person name="Williams B."/>
            <person name="Antoshechkin I."/>
            <person name="Lee M.M."/>
            <person name="Goodwin Z."/>
            <person name="Lu X."/>
            <person name="Lewis E.E."/>
            <person name="Goodrich-Blair H."/>
            <person name="Stock S.P."/>
            <person name="Adams B.J."/>
            <person name="Sternberg P.W."/>
            <person name="Mortazavi A."/>
        </authorList>
    </citation>
    <scope>NUCLEOTIDE SEQUENCE [LARGE SCALE GENOMIC DNA]</scope>
    <source>
        <strain evidence="4 5">ALL</strain>
    </source>
</reference>
<feature type="signal peptide" evidence="3">
    <location>
        <begin position="1"/>
        <end position="19"/>
    </location>
</feature>